<dbReference type="Pfam" id="PF14226">
    <property type="entry name" value="DIOX_N"/>
    <property type="match status" value="1"/>
</dbReference>
<sequence length="409" mass="46065">MEMNALRISIRGSEFLHINSRRNKTKPAGYLSIPLNKALEMTVPEQEYVYYHAGGKRGSRPVLRGTTAKETFESIPVVDVSGLFSTKLADRKRVALDIGKACRDVGFFYAENHDIPDNVIEETFQAVKKFFAMPIEDKMEVHLHKSAALRGYEPLFETKMEGTGRGDMKEAFTIGDDPCDPEQNAPRQPDPSTPKRNSWPSAYPEFRPQMYEYYTRVLAFSQKLMQAFALALDLPEHYFDDATSFPMVGVRILHYQPQERQDARDIGLGAHTDYSFFTLVQQEKIAALQVLNANGIWIDAPPKPRTYVVNVGDFLSRITNGALKSTVHRVLNTSGAERYSMPFFFSPNREATLDIVPTCRVEGDEEKGVNAGEYFMERLRAARWQHPSNNGKPAPKVQNVSTGEVAVGA</sequence>
<dbReference type="InterPro" id="IPR026992">
    <property type="entry name" value="DIOX_N"/>
</dbReference>
<gene>
    <name evidence="5" type="ORF">BU26DRAFT_300824</name>
</gene>
<dbReference type="GO" id="GO:0016491">
    <property type="term" value="F:oxidoreductase activity"/>
    <property type="evidence" value="ECO:0007669"/>
    <property type="project" value="UniProtKB-KW"/>
</dbReference>
<dbReference type="PANTHER" id="PTHR47990">
    <property type="entry name" value="2-OXOGLUTARATE (2OG) AND FE(II)-DEPENDENT OXYGENASE SUPERFAMILY PROTEIN-RELATED"/>
    <property type="match status" value="1"/>
</dbReference>
<evidence type="ECO:0000256" key="2">
    <source>
        <dbReference type="RuleBase" id="RU003682"/>
    </source>
</evidence>
<evidence type="ECO:0000256" key="1">
    <source>
        <dbReference type="ARBA" id="ARBA00008056"/>
    </source>
</evidence>
<dbReference type="AlphaFoldDB" id="A0A6A6IJZ4"/>
<dbReference type="GO" id="GO:0044283">
    <property type="term" value="P:small molecule biosynthetic process"/>
    <property type="evidence" value="ECO:0007669"/>
    <property type="project" value="UniProtKB-ARBA"/>
</dbReference>
<organism evidence="5 6">
    <name type="scientific">Trematosphaeria pertusa</name>
    <dbReference type="NCBI Taxonomy" id="390896"/>
    <lineage>
        <taxon>Eukaryota</taxon>
        <taxon>Fungi</taxon>
        <taxon>Dikarya</taxon>
        <taxon>Ascomycota</taxon>
        <taxon>Pezizomycotina</taxon>
        <taxon>Dothideomycetes</taxon>
        <taxon>Pleosporomycetidae</taxon>
        <taxon>Pleosporales</taxon>
        <taxon>Massarineae</taxon>
        <taxon>Trematosphaeriaceae</taxon>
        <taxon>Trematosphaeria</taxon>
    </lineage>
</organism>
<dbReference type="GO" id="GO:0046872">
    <property type="term" value="F:metal ion binding"/>
    <property type="evidence" value="ECO:0007669"/>
    <property type="project" value="UniProtKB-KW"/>
</dbReference>
<dbReference type="Proteomes" id="UP000800094">
    <property type="component" value="Unassembled WGS sequence"/>
</dbReference>
<dbReference type="RefSeq" id="XP_033685392.1">
    <property type="nucleotide sequence ID" value="XM_033821779.1"/>
</dbReference>
<dbReference type="EMBL" id="ML987194">
    <property type="protein sequence ID" value="KAF2250388.1"/>
    <property type="molecule type" value="Genomic_DNA"/>
</dbReference>
<name>A0A6A6IJZ4_9PLEO</name>
<dbReference type="Pfam" id="PF03171">
    <property type="entry name" value="2OG-FeII_Oxy"/>
    <property type="match status" value="1"/>
</dbReference>
<evidence type="ECO:0000259" key="4">
    <source>
        <dbReference type="PROSITE" id="PS51471"/>
    </source>
</evidence>
<dbReference type="PROSITE" id="PS51471">
    <property type="entry name" value="FE2OG_OXY"/>
    <property type="match status" value="1"/>
</dbReference>
<dbReference type="OrthoDB" id="288590at2759"/>
<feature type="region of interest" description="Disordered" evidence="3">
    <location>
        <begin position="172"/>
        <end position="201"/>
    </location>
</feature>
<dbReference type="InterPro" id="IPR005123">
    <property type="entry name" value="Oxoglu/Fe-dep_dioxygenase_dom"/>
</dbReference>
<feature type="region of interest" description="Disordered" evidence="3">
    <location>
        <begin position="386"/>
        <end position="409"/>
    </location>
</feature>
<comment type="similarity">
    <text evidence="1 2">Belongs to the iron/ascorbate-dependent oxidoreductase family.</text>
</comment>
<dbReference type="Gene3D" id="2.60.120.330">
    <property type="entry name" value="B-lactam Antibiotic, Isopenicillin N Synthase, Chain"/>
    <property type="match status" value="1"/>
</dbReference>
<evidence type="ECO:0000256" key="3">
    <source>
        <dbReference type="SAM" id="MobiDB-lite"/>
    </source>
</evidence>
<keyword evidence="2" id="KW-0479">Metal-binding</keyword>
<dbReference type="InterPro" id="IPR027443">
    <property type="entry name" value="IPNS-like_sf"/>
</dbReference>
<dbReference type="SUPFAM" id="SSF51197">
    <property type="entry name" value="Clavaminate synthase-like"/>
    <property type="match status" value="1"/>
</dbReference>
<keyword evidence="2" id="KW-0560">Oxidoreductase</keyword>
<proteinExistence type="inferred from homology"/>
<keyword evidence="2" id="KW-0408">Iron</keyword>
<reference evidence="5" key="1">
    <citation type="journal article" date="2020" name="Stud. Mycol.">
        <title>101 Dothideomycetes genomes: a test case for predicting lifestyles and emergence of pathogens.</title>
        <authorList>
            <person name="Haridas S."/>
            <person name="Albert R."/>
            <person name="Binder M."/>
            <person name="Bloem J."/>
            <person name="Labutti K."/>
            <person name="Salamov A."/>
            <person name="Andreopoulos B."/>
            <person name="Baker S."/>
            <person name="Barry K."/>
            <person name="Bills G."/>
            <person name="Bluhm B."/>
            <person name="Cannon C."/>
            <person name="Castanera R."/>
            <person name="Culley D."/>
            <person name="Daum C."/>
            <person name="Ezra D."/>
            <person name="Gonzalez J."/>
            <person name="Henrissat B."/>
            <person name="Kuo A."/>
            <person name="Liang C."/>
            <person name="Lipzen A."/>
            <person name="Lutzoni F."/>
            <person name="Magnuson J."/>
            <person name="Mondo S."/>
            <person name="Nolan M."/>
            <person name="Ohm R."/>
            <person name="Pangilinan J."/>
            <person name="Park H.-J."/>
            <person name="Ramirez L."/>
            <person name="Alfaro M."/>
            <person name="Sun H."/>
            <person name="Tritt A."/>
            <person name="Yoshinaga Y."/>
            <person name="Zwiers L.-H."/>
            <person name="Turgeon B."/>
            <person name="Goodwin S."/>
            <person name="Spatafora J."/>
            <person name="Crous P."/>
            <person name="Grigoriev I."/>
        </authorList>
    </citation>
    <scope>NUCLEOTIDE SEQUENCE</scope>
    <source>
        <strain evidence="5">CBS 122368</strain>
    </source>
</reference>
<dbReference type="InterPro" id="IPR050231">
    <property type="entry name" value="Iron_ascorbate_oxido_reductase"/>
</dbReference>
<dbReference type="PRINTS" id="PR00682">
    <property type="entry name" value="IPNSYNTHASE"/>
</dbReference>
<keyword evidence="6" id="KW-1185">Reference proteome</keyword>
<dbReference type="GeneID" id="54575109"/>
<evidence type="ECO:0000313" key="5">
    <source>
        <dbReference type="EMBL" id="KAF2250388.1"/>
    </source>
</evidence>
<feature type="domain" description="Fe2OG dioxygenase" evidence="4">
    <location>
        <begin position="243"/>
        <end position="347"/>
    </location>
</feature>
<evidence type="ECO:0000313" key="6">
    <source>
        <dbReference type="Proteomes" id="UP000800094"/>
    </source>
</evidence>
<protein>
    <submittedName>
        <fullName evidence="5">Clavaminate synthase-like protein</fullName>
    </submittedName>
</protein>
<accession>A0A6A6IJZ4</accession>
<dbReference type="InterPro" id="IPR044861">
    <property type="entry name" value="IPNS-like_FE2OG_OXY"/>
</dbReference>